<proteinExistence type="predicted"/>
<organism evidence="5 6">
    <name type="scientific">Paenibacillus sepulcri</name>
    <dbReference type="NCBI Taxonomy" id="359917"/>
    <lineage>
        <taxon>Bacteria</taxon>
        <taxon>Bacillati</taxon>
        <taxon>Bacillota</taxon>
        <taxon>Bacilli</taxon>
        <taxon>Bacillales</taxon>
        <taxon>Paenibacillaceae</taxon>
        <taxon>Paenibacillus</taxon>
    </lineage>
</organism>
<feature type="signal peptide" evidence="4">
    <location>
        <begin position="1"/>
        <end position="22"/>
    </location>
</feature>
<dbReference type="SUPFAM" id="SSF50242">
    <property type="entry name" value="TIMP-like"/>
    <property type="match status" value="1"/>
</dbReference>
<keyword evidence="2" id="KW-0964">Secreted</keyword>
<dbReference type="PANTHER" id="PTHR11844">
    <property type="entry name" value="METALLOPROTEASE INHIBITOR"/>
    <property type="match status" value="1"/>
</dbReference>
<evidence type="ECO:0000313" key="6">
    <source>
        <dbReference type="Proteomes" id="UP001519887"/>
    </source>
</evidence>
<dbReference type="PANTHER" id="PTHR11844:SF33">
    <property type="entry name" value="TISSUE INHIBITOR OF METALLOPROTEINASE"/>
    <property type="match status" value="1"/>
</dbReference>
<feature type="transmembrane region" description="Helical" evidence="3">
    <location>
        <begin position="180"/>
        <end position="198"/>
    </location>
</feature>
<evidence type="ECO:0000313" key="5">
    <source>
        <dbReference type="EMBL" id="MBW7459509.1"/>
    </source>
</evidence>
<accession>A0ABS7CF56</accession>
<dbReference type="RefSeq" id="WP_210043963.1">
    <property type="nucleotide sequence ID" value="NZ_JBHLVU010000001.1"/>
</dbReference>
<name>A0ABS7CF56_9BACL</name>
<evidence type="ECO:0000256" key="3">
    <source>
        <dbReference type="SAM" id="Phobius"/>
    </source>
</evidence>
<comment type="caution">
    <text evidence="5">The sequence shown here is derived from an EMBL/GenBank/DDBJ whole genome shotgun (WGS) entry which is preliminary data.</text>
</comment>
<comment type="subcellular location">
    <subcellularLocation>
        <location evidence="1">Secreted</location>
    </subcellularLocation>
</comment>
<evidence type="ECO:0000256" key="4">
    <source>
        <dbReference type="SAM" id="SignalP"/>
    </source>
</evidence>
<reference evidence="5 6" key="1">
    <citation type="submission" date="2021-07" db="EMBL/GenBank/DDBJ databases">
        <title>Paenibacillus radiodurans sp. nov., isolated from the southeastern edge of Tengger Desert.</title>
        <authorList>
            <person name="Zhang G."/>
        </authorList>
    </citation>
    <scope>NUCLEOTIDE SEQUENCE [LARGE SCALE GENOMIC DNA]</scope>
    <source>
        <strain evidence="5 6">CCM 7311</strain>
    </source>
</reference>
<keyword evidence="3" id="KW-1133">Transmembrane helix</keyword>
<dbReference type="Pfam" id="PF00965">
    <property type="entry name" value="TIMP"/>
    <property type="match status" value="1"/>
</dbReference>
<sequence length="203" mass="21620">MFKKCVVIVLGLVIMLSAAITARPEAVFACSCAFSPADQQVEDELERKSAIFAGKVTKVTPPKQKRMMSSADLVEIVFEVTKAWKGKVGSRTAVYTAMSSASCGYEGFQVGSEYLISGYEKSGHLETTICDMTLPLSSATKQLAVLGTGYPPSPVSAPESAILGQEGDQTEIPGNLSSTLIILTAAVILIGGTLLILLRKRRR</sequence>
<dbReference type="InterPro" id="IPR008993">
    <property type="entry name" value="TIMP-like_OB-fold"/>
</dbReference>
<gene>
    <name evidence="5" type="ORF">K0U00_36175</name>
</gene>
<keyword evidence="6" id="KW-1185">Reference proteome</keyword>
<evidence type="ECO:0000256" key="2">
    <source>
        <dbReference type="ARBA" id="ARBA00022525"/>
    </source>
</evidence>
<dbReference type="Proteomes" id="UP001519887">
    <property type="component" value="Unassembled WGS sequence"/>
</dbReference>
<keyword evidence="4" id="KW-0732">Signal</keyword>
<evidence type="ECO:0000256" key="1">
    <source>
        <dbReference type="ARBA" id="ARBA00004613"/>
    </source>
</evidence>
<keyword evidence="3" id="KW-0812">Transmembrane</keyword>
<dbReference type="EMBL" id="JAHZIK010001678">
    <property type="protein sequence ID" value="MBW7459509.1"/>
    <property type="molecule type" value="Genomic_DNA"/>
</dbReference>
<feature type="chain" id="PRO_5045246771" description="Gram-positive cocci surface proteins LPxTG domain-containing protein" evidence="4">
    <location>
        <begin position="23"/>
        <end position="203"/>
    </location>
</feature>
<dbReference type="InterPro" id="IPR001820">
    <property type="entry name" value="TIMP"/>
</dbReference>
<dbReference type="Gene3D" id="2.40.50.120">
    <property type="match status" value="1"/>
</dbReference>
<keyword evidence="3" id="KW-0472">Membrane</keyword>
<protein>
    <recommendedName>
        <fullName evidence="7">Gram-positive cocci surface proteins LPxTG domain-containing protein</fullName>
    </recommendedName>
</protein>
<evidence type="ECO:0008006" key="7">
    <source>
        <dbReference type="Google" id="ProtNLM"/>
    </source>
</evidence>